<evidence type="ECO:0000259" key="7">
    <source>
        <dbReference type="Pfam" id="PF25820"/>
    </source>
</evidence>
<proteinExistence type="predicted"/>
<evidence type="ECO:0000259" key="5">
    <source>
        <dbReference type="Pfam" id="PF23034"/>
    </source>
</evidence>
<dbReference type="InParanoid" id="A0A151ZC94"/>
<evidence type="ECO:0000259" key="6">
    <source>
        <dbReference type="Pfam" id="PF24893"/>
    </source>
</evidence>
<evidence type="ECO:0000313" key="8">
    <source>
        <dbReference type="EMBL" id="KYQ91561.1"/>
    </source>
</evidence>
<dbReference type="InterPro" id="IPR055462">
    <property type="entry name" value="DUF7034"/>
</dbReference>
<keyword evidence="2" id="KW-0732">Signal</keyword>
<evidence type="ECO:0000313" key="9">
    <source>
        <dbReference type="Proteomes" id="UP000076078"/>
    </source>
</evidence>
<feature type="signal peptide" evidence="2">
    <location>
        <begin position="1"/>
        <end position="18"/>
    </location>
</feature>
<feature type="domain" description="DUF7034" evidence="4">
    <location>
        <begin position="810"/>
        <end position="906"/>
    </location>
</feature>
<protein>
    <recommendedName>
        <fullName evidence="10">EGF-like domain-containing protein</fullName>
    </recommendedName>
</protein>
<keyword evidence="1" id="KW-0812">Transmembrane</keyword>
<evidence type="ECO:0008006" key="10">
    <source>
        <dbReference type="Google" id="ProtNLM"/>
    </source>
</evidence>
<dbReference type="InterPro" id="IPR054484">
    <property type="entry name" value="ComC_SSD"/>
</dbReference>
<keyword evidence="1" id="KW-1133">Transmembrane helix</keyword>
<dbReference type="Pfam" id="PF25820">
    <property type="entry name" value="DUF7949"/>
    <property type="match status" value="1"/>
</dbReference>
<comment type="caution">
    <text evidence="8">The sequence shown here is derived from an EMBL/GenBank/DDBJ whole genome shotgun (WGS) entry which is preliminary data.</text>
</comment>
<feature type="domain" description="DUF7949" evidence="7">
    <location>
        <begin position="1008"/>
        <end position="1039"/>
    </location>
</feature>
<gene>
    <name evidence="8" type="ORF">DLAC_07328</name>
</gene>
<evidence type="ECO:0000259" key="3">
    <source>
        <dbReference type="Pfam" id="PF22933"/>
    </source>
</evidence>
<sequence length="1355" mass="152463">MKGLLFILIFIIYSTNRAHNYEISLLNPEDVNIYPDSTSFSSQQCKLTYHFEITSNVDFSSYHLTAMSTPNITSISLNRFQYLESNNQLVELVIEPNFGTQGSLYLTIRDLVTGTLHFTSPNFMWSCLTMPNPLVNTNTQYKNWKNLVQDGYYQTYLKLNLEKYVNLVNLAVLDDSRYKCLFEQYGLTVLKVSCAVTYNKTFSGPFGNIIIRILDSVNVDNATPFNLGTFLKDEIFVPTIYTKNNYYPVFPQAAYRDIYLTFNIDDYQDRYFTPVINVQNPYLVKVVAGNPNSKTLLFYYKTIQYATNTIFESGTTYYSNSTLTYADLFQIEYSELLAEPMTLTDTTPLNMYSLYLLQMTCSGQLYDYEVTLSYGGYKKTIWVSYPYGLKSQTNGNMVTGYYANIPNFLNIGNIGLTATGLGKVFYANYHPPFLASDLFSPNILGIEIINIGYQQIIIRVHATDSGSGVYSIVFDGFAQIFPSDIVSGDIFDGIYEIFVDFRNKSSYYTYSLYEKPILVYDIAGNFASLSPLYMPPIQNYPMTINLYEQSVIQLDRVYFSISGVIDVTGSECPNTLFINFTNAHHDEIIRIEFYSIDVTTFGIWDNQYQMYKADFIIPKNLFTGTIPYYVYYRTVKFDSLMFPSTGQLKITSENADRMPPMITNIGNIIEGGSQIGWTLTIRDDVNGFSHGLIKVTSDIDIGNPYIIEFSGNPDIKIQMVEVPLFVSPQCLTQKFTITYIELFDSAGVKSTYNDLSYIKSVSVTNPPKFTDIDPFMTLVEDYTPYLSIFIFSSQNCPADVGLPYFINHISDISLDVTNFNRTYKLTFTVKDDTNPISRRYKPTLYLHAIYFEYVSTQCEPSIFGAGDMLITYSCLFESLPYGFGQGYPIQWTVSGFADVMLNFGYQGTFNLKIDTILSRNYSVIETVSIPTPSGEVIISGKNLGTIENVEITFSNGETQIVPVIEGYNTVIIIEVPMDKNISSIKTVELPSNSAPMPDGYELIPATTCPGTPQCSGPDHGSCTISGCICIGNWGGNDCSLSGVNTPPIIINTTNPDIDNNFNTTLPDGQTVSLRTLLSVISLNELNKNGDDFKIHKFSQWIFSNTTSQSDLKGINEYTYESNITNNNLTTNVKVIIQYFQQKETIFFANQFLDMLPSSIKYKIEISPYSFDSNLNTLKLVMSASIESFDNSECSDGSSSTNSNLEEQDDQNLQYIKLIVNSHSLYGRLIKRGIIDNRIQTISNSVSQDNNLPSGSVGSTIGIHIPNFKKSVLLDPDFSVLLDTSATPSPNNNKNNCETSSKSSKLTKSQLAGIIIGVVGFSLIVTISAVYYFYKRYRDKKSLAQINKKIAIANMN</sequence>
<organism evidence="8 9">
    <name type="scientific">Tieghemostelium lacteum</name>
    <name type="common">Slime mold</name>
    <name type="synonym">Dictyostelium lacteum</name>
    <dbReference type="NCBI Taxonomy" id="361077"/>
    <lineage>
        <taxon>Eukaryota</taxon>
        <taxon>Amoebozoa</taxon>
        <taxon>Evosea</taxon>
        <taxon>Eumycetozoa</taxon>
        <taxon>Dictyostelia</taxon>
        <taxon>Dictyosteliales</taxon>
        <taxon>Raperosteliaceae</taxon>
        <taxon>Tieghemostelium</taxon>
    </lineage>
</organism>
<dbReference type="Pfam" id="PF22933">
    <property type="entry name" value="ComC_SSD"/>
    <property type="match status" value="1"/>
</dbReference>
<dbReference type="Pfam" id="PF24893">
    <property type="entry name" value="DUF7743"/>
    <property type="match status" value="1"/>
</dbReference>
<keyword evidence="1" id="KW-0472">Membrane</keyword>
<dbReference type="Pfam" id="PF23033">
    <property type="entry name" value="DUF7034"/>
    <property type="match status" value="1"/>
</dbReference>
<accession>A0A151ZC94</accession>
<dbReference type="Proteomes" id="UP000076078">
    <property type="component" value="Unassembled WGS sequence"/>
</dbReference>
<feature type="chain" id="PRO_5007593135" description="EGF-like domain-containing protein" evidence="2">
    <location>
        <begin position="19"/>
        <end position="1355"/>
    </location>
</feature>
<evidence type="ECO:0000256" key="2">
    <source>
        <dbReference type="SAM" id="SignalP"/>
    </source>
</evidence>
<dbReference type="PANTHER" id="PTHR31378:SF17">
    <property type="match status" value="1"/>
</dbReference>
<dbReference type="PANTHER" id="PTHR31378">
    <property type="entry name" value="EGF-LIKE DOMAIN-CONTAINING PROTEIN-RELATED-RELATED"/>
    <property type="match status" value="1"/>
</dbReference>
<dbReference type="InterPro" id="IPR057709">
    <property type="entry name" value="DUF7949"/>
</dbReference>
<dbReference type="InterPro" id="IPR056645">
    <property type="entry name" value="DUF7743"/>
</dbReference>
<name>A0A151ZC94_TIELA</name>
<feature type="domain" description="DUF7035" evidence="5">
    <location>
        <begin position="655"/>
        <end position="783"/>
    </location>
</feature>
<dbReference type="Pfam" id="PF23034">
    <property type="entry name" value="DUF7035"/>
    <property type="match status" value="1"/>
</dbReference>
<keyword evidence="9" id="KW-1185">Reference proteome</keyword>
<feature type="domain" description="DUF7743" evidence="6">
    <location>
        <begin position="436"/>
        <end position="534"/>
    </location>
</feature>
<feature type="transmembrane region" description="Helical" evidence="1">
    <location>
        <begin position="1310"/>
        <end position="1333"/>
    </location>
</feature>
<dbReference type="EMBL" id="LODT01000034">
    <property type="protein sequence ID" value="KYQ91561.1"/>
    <property type="molecule type" value="Genomic_DNA"/>
</dbReference>
<evidence type="ECO:0000259" key="4">
    <source>
        <dbReference type="Pfam" id="PF23033"/>
    </source>
</evidence>
<feature type="domain" description="ComC supersandwich" evidence="3">
    <location>
        <begin position="1053"/>
        <end position="1280"/>
    </location>
</feature>
<evidence type="ECO:0000256" key="1">
    <source>
        <dbReference type="SAM" id="Phobius"/>
    </source>
</evidence>
<dbReference type="InterPro" id="IPR055463">
    <property type="entry name" value="DUF7035"/>
</dbReference>
<reference evidence="8 9" key="1">
    <citation type="submission" date="2015-12" db="EMBL/GenBank/DDBJ databases">
        <title>Dictyostelia acquired genes for synthesis and detection of signals that induce cell-type specialization by lateral gene transfer from prokaryotes.</title>
        <authorList>
            <person name="Gloeckner G."/>
            <person name="Schaap P."/>
        </authorList>
    </citation>
    <scope>NUCLEOTIDE SEQUENCE [LARGE SCALE GENOMIC DNA]</scope>
    <source>
        <strain evidence="8 9">TK</strain>
    </source>
</reference>